<dbReference type="Pfam" id="PF00005">
    <property type="entry name" value="ABC_tran"/>
    <property type="match status" value="1"/>
</dbReference>
<name>A0A5B8MRT4_9CHLO</name>
<dbReference type="SUPFAM" id="SSF52540">
    <property type="entry name" value="P-loop containing nucleoside triphosphate hydrolases"/>
    <property type="match status" value="1"/>
</dbReference>
<proteinExistence type="inferred from homology"/>
<dbReference type="GO" id="GO:0005743">
    <property type="term" value="C:mitochondrial inner membrane"/>
    <property type="evidence" value="ECO:0007669"/>
    <property type="project" value="TreeGrafter"/>
</dbReference>
<dbReference type="Proteomes" id="UP000316726">
    <property type="component" value="Chromosome 9"/>
</dbReference>
<dbReference type="STRING" id="1764295.A0A5B8MRT4"/>
<dbReference type="EMBL" id="CP031042">
    <property type="protein sequence ID" value="QDZ23186.1"/>
    <property type="molecule type" value="Genomic_DNA"/>
</dbReference>
<feature type="transmembrane region" description="Helical" evidence="9">
    <location>
        <begin position="253"/>
        <end position="273"/>
    </location>
</feature>
<evidence type="ECO:0000256" key="9">
    <source>
        <dbReference type="SAM" id="Phobius"/>
    </source>
</evidence>
<dbReference type="InterPro" id="IPR036640">
    <property type="entry name" value="ABC1_TM_sf"/>
</dbReference>
<feature type="transmembrane region" description="Helical" evidence="9">
    <location>
        <begin position="229"/>
        <end position="247"/>
    </location>
</feature>
<dbReference type="PROSITE" id="PS50893">
    <property type="entry name" value="ABC_TRANSPORTER_2"/>
    <property type="match status" value="1"/>
</dbReference>
<dbReference type="InterPro" id="IPR039421">
    <property type="entry name" value="Type_1_exporter"/>
</dbReference>
<sequence>MRVRMRTRTRMPRRVEAFATTRRAKSTESSQSQRVWCRGCRAASAGGWRKRGVRAVAEWRGDEYEERELRDAKELLLPESNSGRDIGFWLFQLLFTGHRHTWRLLPAFLLTFGGKFAGIQSAILFKRAVDGVIQEGSGSSITAAGGLKVAVAILLASGLLKALKSLASEARHVIFAPLSQELSRFLALKVFAHLFSLDSTFHVSRQTGGVINIVERGIRAILTFFRTSVLTLIPTLVEWTLVCGYVANQFSLQLASILVLTFVGYFCWTVHWTQVAAKQRKESIEKDIQVSAKLADTLLNYEQVVLTGNEGTELSSYNKLLRQYQHFSLLNVYSSATMNAGQGAIIAMGITSSLVLTVLGCFQGTMSVGDIVLVQALLLQLLEPLQFLGWYYSSLKNCFVDLEAMLEILMTSSNLKDGSVALAPPSSSSIASRSGLSIEMRNAEYSYQEDRKILRGVDLRVNPGESVAVVGASGSGKSTLLRMILRLYDVDSGDVLVDGTPIQSYQLSTLRSSMALIPQDTLMFNDTIYNNVAYGDQGASRDEVLAAMKGAQLDKLISSLPLGAQTVVGERGIKLSGGERQRIAIARAILRQPRLLVCDEATSSLDSATEAEIMTTLQSVAKGRTCLFISHRLSTVQHCDRIYVLSEGKIVETGSHEELLSDPGTMYNKMWRVQEKKLKEEEMTAISK</sequence>
<organism evidence="12 13">
    <name type="scientific">Chloropicon primus</name>
    <dbReference type="NCBI Taxonomy" id="1764295"/>
    <lineage>
        <taxon>Eukaryota</taxon>
        <taxon>Viridiplantae</taxon>
        <taxon>Chlorophyta</taxon>
        <taxon>Chloropicophyceae</taxon>
        <taxon>Chloropicales</taxon>
        <taxon>Chloropicaceae</taxon>
        <taxon>Chloropicon</taxon>
    </lineage>
</organism>
<keyword evidence="6 9" id="KW-1133">Transmembrane helix</keyword>
<dbReference type="CDD" id="cd18582">
    <property type="entry name" value="ABC_6TM_ATM1_ABCB7"/>
    <property type="match status" value="1"/>
</dbReference>
<feature type="transmembrane region" description="Helical" evidence="9">
    <location>
        <begin position="104"/>
        <end position="125"/>
    </location>
</feature>
<evidence type="ECO:0000259" key="10">
    <source>
        <dbReference type="PROSITE" id="PS50893"/>
    </source>
</evidence>
<keyword evidence="7 9" id="KW-0472">Membrane</keyword>
<evidence type="ECO:0000256" key="3">
    <source>
        <dbReference type="ARBA" id="ARBA00022692"/>
    </source>
</evidence>
<dbReference type="InterPro" id="IPR017871">
    <property type="entry name" value="ABC_transporter-like_CS"/>
</dbReference>
<dbReference type="Gene3D" id="1.20.1560.10">
    <property type="entry name" value="ABC transporter type 1, transmembrane domain"/>
    <property type="match status" value="1"/>
</dbReference>
<evidence type="ECO:0000256" key="8">
    <source>
        <dbReference type="ARBA" id="ARBA00024363"/>
    </source>
</evidence>
<dbReference type="GO" id="GO:0006879">
    <property type="term" value="P:intracellular iron ion homeostasis"/>
    <property type="evidence" value="ECO:0007669"/>
    <property type="project" value="TreeGrafter"/>
</dbReference>
<dbReference type="InterPro" id="IPR003439">
    <property type="entry name" value="ABC_transporter-like_ATP-bd"/>
</dbReference>
<evidence type="ECO:0000256" key="6">
    <source>
        <dbReference type="ARBA" id="ARBA00022989"/>
    </source>
</evidence>
<keyword evidence="4" id="KW-0547">Nucleotide-binding</keyword>
<comment type="similarity">
    <text evidence="8">Belongs to the ABC transporter superfamily. ABCB family. Heavy Metal importer (TC 3.A.1.210) subfamily.</text>
</comment>
<keyword evidence="5" id="KW-0067">ATP-binding</keyword>
<comment type="subcellular location">
    <subcellularLocation>
        <location evidence="1">Membrane</location>
        <topology evidence="1">Multi-pass membrane protein</topology>
    </subcellularLocation>
</comment>
<keyword evidence="2" id="KW-0813">Transport</keyword>
<evidence type="ECO:0000259" key="11">
    <source>
        <dbReference type="PROSITE" id="PS50929"/>
    </source>
</evidence>
<dbReference type="Pfam" id="PF00664">
    <property type="entry name" value="ABC_membrane"/>
    <property type="match status" value="1"/>
</dbReference>
<dbReference type="GO" id="GO:0140359">
    <property type="term" value="F:ABC-type transporter activity"/>
    <property type="evidence" value="ECO:0007669"/>
    <property type="project" value="InterPro"/>
</dbReference>
<dbReference type="PROSITE" id="PS50929">
    <property type="entry name" value="ABC_TM1F"/>
    <property type="match status" value="1"/>
</dbReference>
<evidence type="ECO:0000256" key="4">
    <source>
        <dbReference type="ARBA" id="ARBA00022741"/>
    </source>
</evidence>
<dbReference type="AlphaFoldDB" id="A0A5B8MRT4"/>
<dbReference type="InterPro" id="IPR003593">
    <property type="entry name" value="AAA+_ATPase"/>
</dbReference>
<dbReference type="GO" id="GO:0016887">
    <property type="term" value="F:ATP hydrolysis activity"/>
    <property type="evidence" value="ECO:0007669"/>
    <property type="project" value="InterPro"/>
</dbReference>
<feature type="transmembrane region" description="Helical" evidence="9">
    <location>
        <begin position="344"/>
        <end position="365"/>
    </location>
</feature>
<keyword evidence="3 9" id="KW-0812">Transmembrane</keyword>
<evidence type="ECO:0000313" key="12">
    <source>
        <dbReference type="EMBL" id="QDZ23186.1"/>
    </source>
</evidence>
<evidence type="ECO:0000256" key="2">
    <source>
        <dbReference type="ARBA" id="ARBA00022448"/>
    </source>
</evidence>
<evidence type="ECO:0000256" key="1">
    <source>
        <dbReference type="ARBA" id="ARBA00004141"/>
    </source>
</evidence>
<dbReference type="PROSITE" id="PS00211">
    <property type="entry name" value="ABC_TRANSPORTER_1"/>
    <property type="match status" value="1"/>
</dbReference>
<dbReference type="GO" id="GO:0005524">
    <property type="term" value="F:ATP binding"/>
    <property type="evidence" value="ECO:0007669"/>
    <property type="project" value="UniProtKB-KW"/>
</dbReference>
<keyword evidence="13" id="KW-1185">Reference proteome</keyword>
<dbReference type="PANTHER" id="PTHR24221:SF470">
    <property type="entry name" value="MITOCHONDRIAL ABC TRANSPORTER ATM"/>
    <property type="match status" value="1"/>
</dbReference>
<accession>A0A5B8MRT4</accession>
<evidence type="ECO:0000313" key="13">
    <source>
        <dbReference type="Proteomes" id="UP000316726"/>
    </source>
</evidence>
<dbReference type="InterPro" id="IPR027417">
    <property type="entry name" value="P-loop_NTPase"/>
</dbReference>
<feature type="domain" description="ABC transporter" evidence="10">
    <location>
        <begin position="438"/>
        <end position="672"/>
    </location>
</feature>
<dbReference type="FunFam" id="3.40.50.300:FF:000287">
    <property type="entry name" value="Multidrug ABC transporter ATP-binding protein"/>
    <property type="match status" value="1"/>
</dbReference>
<gene>
    <name evidence="12" type="ORF">A3770_09p57040</name>
</gene>
<evidence type="ECO:0000256" key="7">
    <source>
        <dbReference type="ARBA" id="ARBA00023136"/>
    </source>
</evidence>
<feature type="domain" description="ABC transmembrane type-1" evidence="11">
    <location>
        <begin position="107"/>
        <end position="397"/>
    </location>
</feature>
<protein>
    <submittedName>
        <fullName evidence="12">ABC transporter</fullName>
    </submittedName>
</protein>
<dbReference type="InterPro" id="IPR011527">
    <property type="entry name" value="ABC1_TM_dom"/>
</dbReference>
<dbReference type="OrthoDB" id="6500128at2759"/>
<evidence type="ECO:0000256" key="5">
    <source>
        <dbReference type="ARBA" id="ARBA00022840"/>
    </source>
</evidence>
<dbReference type="Gene3D" id="3.40.50.300">
    <property type="entry name" value="P-loop containing nucleotide triphosphate hydrolases"/>
    <property type="match status" value="1"/>
</dbReference>
<dbReference type="SUPFAM" id="SSF90123">
    <property type="entry name" value="ABC transporter transmembrane region"/>
    <property type="match status" value="1"/>
</dbReference>
<dbReference type="PANTHER" id="PTHR24221">
    <property type="entry name" value="ATP-BINDING CASSETTE SUB-FAMILY B"/>
    <property type="match status" value="1"/>
</dbReference>
<dbReference type="SMART" id="SM00382">
    <property type="entry name" value="AAA"/>
    <property type="match status" value="1"/>
</dbReference>
<feature type="transmembrane region" description="Helical" evidence="9">
    <location>
        <begin position="145"/>
        <end position="163"/>
    </location>
</feature>
<reference evidence="12 13" key="1">
    <citation type="submission" date="2018-07" db="EMBL/GenBank/DDBJ databases">
        <title>The complete nuclear genome of the prasinophyte Chloropicon primus (CCMP1205).</title>
        <authorList>
            <person name="Pombert J.-F."/>
            <person name="Otis C."/>
            <person name="Turmel M."/>
            <person name="Lemieux C."/>
        </authorList>
    </citation>
    <scope>NUCLEOTIDE SEQUENCE [LARGE SCALE GENOMIC DNA]</scope>
    <source>
        <strain evidence="12 13">CCMP1205</strain>
    </source>
</reference>